<evidence type="ECO:0000313" key="2">
    <source>
        <dbReference type="Proteomes" id="UP000470875"/>
    </source>
</evidence>
<proteinExistence type="predicted"/>
<dbReference type="EMBL" id="VULO01000003">
    <property type="protein sequence ID" value="MSS83828.1"/>
    <property type="molecule type" value="Genomic_DNA"/>
</dbReference>
<dbReference type="RefSeq" id="WP_154543618.1">
    <property type="nucleotide sequence ID" value="NZ_VULO01000003.1"/>
</dbReference>
<accession>A0A6N7W6P8</accession>
<gene>
    <name evidence="1" type="ORF">FYJ24_03440</name>
</gene>
<protein>
    <submittedName>
        <fullName evidence="1">Uncharacterized protein</fullName>
    </submittedName>
</protein>
<comment type="caution">
    <text evidence="1">The sequence shown here is derived from an EMBL/GenBank/DDBJ whole genome shotgun (WGS) entry which is preliminary data.</text>
</comment>
<keyword evidence="2" id="KW-1185">Reference proteome</keyword>
<reference evidence="1 2" key="1">
    <citation type="submission" date="2019-08" db="EMBL/GenBank/DDBJ databases">
        <title>In-depth cultivation of the pig gut microbiome towards novel bacterial diversity and tailored functional studies.</title>
        <authorList>
            <person name="Wylensek D."/>
            <person name="Hitch T.C.A."/>
            <person name="Clavel T."/>
        </authorList>
    </citation>
    <scope>NUCLEOTIDE SEQUENCE [LARGE SCALE GENOMIC DNA]</scope>
    <source>
        <strain evidence="1 2">WB03_NA08</strain>
    </source>
</reference>
<name>A0A6N7W6P8_9ACTO</name>
<dbReference type="Proteomes" id="UP000470875">
    <property type="component" value="Unassembled WGS sequence"/>
</dbReference>
<dbReference type="AlphaFoldDB" id="A0A6N7W6P8"/>
<evidence type="ECO:0000313" key="1">
    <source>
        <dbReference type="EMBL" id="MSS83828.1"/>
    </source>
</evidence>
<sequence length="59" mass="6929">MAAESDPADLERLAYKLRCCMDHSEPCAPRELRVKIMVSIRRRTLHWIDEDEAEARDTQ</sequence>
<organism evidence="1 2">
    <name type="scientific">Scrofimicrobium canadense</name>
    <dbReference type="NCBI Taxonomy" id="2652290"/>
    <lineage>
        <taxon>Bacteria</taxon>
        <taxon>Bacillati</taxon>
        <taxon>Actinomycetota</taxon>
        <taxon>Actinomycetes</taxon>
        <taxon>Actinomycetales</taxon>
        <taxon>Actinomycetaceae</taxon>
        <taxon>Scrofimicrobium</taxon>
    </lineage>
</organism>